<keyword evidence="1" id="KW-0175">Coiled coil</keyword>
<feature type="coiled-coil region" evidence="1">
    <location>
        <begin position="273"/>
        <end position="381"/>
    </location>
</feature>
<accession>A0A1R2BWE8</accession>
<dbReference type="Proteomes" id="UP000187209">
    <property type="component" value="Unassembled WGS sequence"/>
</dbReference>
<feature type="compositionally biased region" description="Polar residues" evidence="2">
    <location>
        <begin position="128"/>
        <end position="143"/>
    </location>
</feature>
<gene>
    <name evidence="3" type="ORF">SteCoe_18454</name>
</gene>
<feature type="coiled-coil region" evidence="1">
    <location>
        <begin position="454"/>
        <end position="488"/>
    </location>
</feature>
<comment type="caution">
    <text evidence="3">The sequence shown here is derived from an EMBL/GenBank/DDBJ whole genome shotgun (WGS) entry which is preliminary data.</text>
</comment>
<name>A0A1R2BWE8_9CILI</name>
<dbReference type="AlphaFoldDB" id="A0A1R2BWE8"/>
<keyword evidence="4" id="KW-1185">Reference proteome</keyword>
<proteinExistence type="predicted"/>
<evidence type="ECO:0000313" key="3">
    <source>
        <dbReference type="EMBL" id="OMJ81139.1"/>
    </source>
</evidence>
<evidence type="ECO:0000313" key="4">
    <source>
        <dbReference type="Proteomes" id="UP000187209"/>
    </source>
</evidence>
<evidence type="ECO:0000256" key="1">
    <source>
        <dbReference type="SAM" id="Coils"/>
    </source>
</evidence>
<dbReference type="EMBL" id="MPUH01000392">
    <property type="protein sequence ID" value="OMJ81139.1"/>
    <property type="molecule type" value="Genomic_DNA"/>
</dbReference>
<reference evidence="3 4" key="1">
    <citation type="submission" date="2016-11" db="EMBL/GenBank/DDBJ databases">
        <title>The macronuclear genome of Stentor coeruleus: a giant cell with tiny introns.</title>
        <authorList>
            <person name="Slabodnick M."/>
            <person name="Ruby J.G."/>
            <person name="Reiff S.B."/>
            <person name="Swart E.C."/>
            <person name="Gosai S."/>
            <person name="Prabakaran S."/>
            <person name="Witkowska E."/>
            <person name="Larue G.E."/>
            <person name="Fisher S."/>
            <person name="Freeman R.M."/>
            <person name="Gunawardena J."/>
            <person name="Chu W."/>
            <person name="Stover N.A."/>
            <person name="Gregory B.D."/>
            <person name="Nowacki M."/>
            <person name="Derisi J."/>
            <person name="Roy S.W."/>
            <person name="Marshall W.F."/>
            <person name="Sood P."/>
        </authorList>
    </citation>
    <scope>NUCLEOTIDE SEQUENCE [LARGE SCALE GENOMIC DNA]</scope>
    <source>
        <strain evidence="3">WM001</strain>
    </source>
</reference>
<evidence type="ECO:0000256" key="2">
    <source>
        <dbReference type="SAM" id="MobiDB-lite"/>
    </source>
</evidence>
<protein>
    <submittedName>
        <fullName evidence="3">Uncharacterized protein</fullName>
    </submittedName>
</protein>
<feature type="coiled-coil region" evidence="1">
    <location>
        <begin position="163"/>
        <end position="244"/>
    </location>
</feature>
<organism evidence="3 4">
    <name type="scientific">Stentor coeruleus</name>
    <dbReference type="NCBI Taxonomy" id="5963"/>
    <lineage>
        <taxon>Eukaryota</taxon>
        <taxon>Sar</taxon>
        <taxon>Alveolata</taxon>
        <taxon>Ciliophora</taxon>
        <taxon>Postciliodesmatophora</taxon>
        <taxon>Heterotrichea</taxon>
        <taxon>Heterotrichida</taxon>
        <taxon>Stentoridae</taxon>
        <taxon>Stentor</taxon>
    </lineage>
</organism>
<sequence>MERPLKLRKQSYKKLLVLLKTAEEILFSYSIPTDIASNYEGLRNKIFSELRIKNTPISITRSPYEENSQNLEEQKTQQNPKIHSQNAYILELFATIQKTMDLVESYQEELEFKVITIKNIYNTLSEINNTPEKGESISKTSPNPKDHKEFNLEQIDTNNKGALEAIKLKIKQKVENLQTIKQNLSQNEEKVIDLLKSFQKKIENLENAPIKKYTDQLQVFKTTEKKYEDKIKELNCEINTIKQVGLDEKILNDKKISELLSEISQLEQKPLAKPELLQELQEKIAENINLKEKNLSLELLVSKTEKLYRETSDLLAGANEKIIRLTKQKEKIKEKLIATENQYQDIEKALENDRQSYEDIHKNMQKKLIEQETSLKEAQDEYIQSYIQNHQKKISTMTFEFHEETIKHQQEIETLHQEISEMSISHEKIVKALQFELLKSKELTDNQCVAIKSSEKINEDFEESQKIIKQLEESLNRCQNTLKFLQDLLIPIYETYSSSQRDWIEEVYIKKFNKNIFEGVELLISSEFTVFYLKKNIRDKQWLVDKLEEMHTSQRLNKTASAEGFLSPNSLKDKDFLRQIWQDIKNTAETLRNFEKSRENLMLHFSEYKTFGTEFKRQWPLKRA</sequence>
<feature type="region of interest" description="Disordered" evidence="2">
    <location>
        <begin position="128"/>
        <end position="148"/>
    </location>
</feature>